<sequence length="72" mass="7540">MAPAKSLPSLPSLPSPRHPVTPVTPVTPSPRHPVIPVAPVIPAKAGIQRSAQANASSNIHLPQTSQTWHQSC</sequence>
<dbReference type="EMBL" id="DRFO01000016">
    <property type="protein sequence ID" value="HDZ55811.1"/>
    <property type="molecule type" value="Genomic_DNA"/>
</dbReference>
<evidence type="ECO:0000256" key="1">
    <source>
        <dbReference type="SAM" id="MobiDB-lite"/>
    </source>
</evidence>
<gene>
    <name evidence="2" type="ORF">ENH64_04965</name>
</gene>
<feature type="compositionally biased region" description="Low complexity" evidence="1">
    <location>
        <begin position="1"/>
        <end position="10"/>
    </location>
</feature>
<protein>
    <submittedName>
        <fullName evidence="2">Uncharacterized protein</fullName>
    </submittedName>
</protein>
<comment type="caution">
    <text evidence="2">The sequence shown here is derived from an EMBL/GenBank/DDBJ whole genome shotgun (WGS) entry which is preliminary data.</text>
</comment>
<dbReference type="Proteomes" id="UP000885703">
    <property type="component" value="Unassembled WGS sequence"/>
</dbReference>
<dbReference type="AlphaFoldDB" id="A0A7V1BM68"/>
<evidence type="ECO:0000313" key="2">
    <source>
        <dbReference type="EMBL" id="HDZ55811.1"/>
    </source>
</evidence>
<accession>A0A7V1BM68</accession>
<feature type="region of interest" description="Disordered" evidence="1">
    <location>
        <begin position="48"/>
        <end position="72"/>
    </location>
</feature>
<feature type="compositionally biased region" description="Polar residues" evidence="1">
    <location>
        <begin position="49"/>
        <end position="72"/>
    </location>
</feature>
<proteinExistence type="predicted"/>
<reference evidence="2" key="1">
    <citation type="journal article" date="2020" name="mSystems">
        <title>Genome- and Community-Level Interaction Insights into Carbon Utilization and Element Cycling Functions of Hydrothermarchaeota in Hydrothermal Sediment.</title>
        <authorList>
            <person name="Zhou Z."/>
            <person name="Liu Y."/>
            <person name="Xu W."/>
            <person name="Pan J."/>
            <person name="Luo Z.H."/>
            <person name="Li M."/>
        </authorList>
    </citation>
    <scope>NUCLEOTIDE SEQUENCE [LARGE SCALE GENOMIC DNA]</scope>
    <source>
        <strain evidence="2">HyVt-324</strain>
    </source>
</reference>
<organism evidence="2">
    <name type="scientific">Halopseudomonas xinjiangensis</name>
    <dbReference type="NCBI Taxonomy" id="487184"/>
    <lineage>
        <taxon>Bacteria</taxon>
        <taxon>Pseudomonadati</taxon>
        <taxon>Pseudomonadota</taxon>
        <taxon>Gammaproteobacteria</taxon>
        <taxon>Pseudomonadales</taxon>
        <taxon>Pseudomonadaceae</taxon>
        <taxon>Halopseudomonas</taxon>
    </lineage>
</organism>
<name>A0A7V1BM68_9GAMM</name>
<feature type="region of interest" description="Disordered" evidence="1">
    <location>
        <begin position="1"/>
        <end position="32"/>
    </location>
</feature>